<dbReference type="InterPro" id="IPR008271">
    <property type="entry name" value="Ser/Thr_kinase_AS"/>
</dbReference>
<evidence type="ECO:0000313" key="7">
    <source>
        <dbReference type="Proteomes" id="UP001470230"/>
    </source>
</evidence>
<dbReference type="EMBL" id="JAPFFF010000002">
    <property type="protein sequence ID" value="KAK8897731.1"/>
    <property type="molecule type" value="Genomic_DNA"/>
</dbReference>
<evidence type="ECO:0000256" key="2">
    <source>
        <dbReference type="ARBA" id="ARBA00022741"/>
    </source>
</evidence>
<organism evidence="6 7">
    <name type="scientific">Tritrichomonas musculus</name>
    <dbReference type="NCBI Taxonomy" id="1915356"/>
    <lineage>
        <taxon>Eukaryota</taxon>
        <taxon>Metamonada</taxon>
        <taxon>Parabasalia</taxon>
        <taxon>Tritrichomonadida</taxon>
        <taxon>Tritrichomonadidae</taxon>
        <taxon>Tritrichomonas</taxon>
    </lineage>
</organism>
<dbReference type="InterPro" id="IPR051681">
    <property type="entry name" value="Ser/Thr_Kinases-Pseudokinases"/>
</dbReference>
<evidence type="ECO:0000256" key="3">
    <source>
        <dbReference type="ARBA" id="ARBA00022777"/>
    </source>
</evidence>
<keyword evidence="2" id="KW-0547">Nucleotide-binding</keyword>
<evidence type="ECO:0000256" key="4">
    <source>
        <dbReference type="ARBA" id="ARBA00022840"/>
    </source>
</evidence>
<keyword evidence="4" id="KW-0067">ATP-binding</keyword>
<keyword evidence="3" id="KW-0418">Kinase</keyword>
<dbReference type="SUPFAM" id="SSF56112">
    <property type="entry name" value="Protein kinase-like (PK-like)"/>
    <property type="match status" value="1"/>
</dbReference>
<dbReference type="InterPro" id="IPR011009">
    <property type="entry name" value="Kinase-like_dom_sf"/>
</dbReference>
<sequence>MSVDHPPSILLEYCETILSSSVNDLSDMQRVTTVYEIVSAMKDVHMHNLIHRDLKPDNVLYDSSMHVKLIDFGIASPDDSSSKTVGVGSLKFMAPEILNESSDYNEKVGIYSFGVLLFFVLSNEKYPQISIAKVASGKKAPIPDCIDEFSRNLIMRCWSTNPEERPSFAEILEQIERANFRIIDGIEKDIFNIKKFLSI</sequence>
<dbReference type="SMART" id="SM00220">
    <property type="entry name" value="S_TKc"/>
    <property type="match status" value="1"/>
</dbReference>
<keyword evidence="7" id="KW-1185">Reference proteome</keyword>
<comment type="caution">
    <text evidence="6">The sequence shown here is derived from an EMBL/GenBank/DDBJ whole genome shotgun (WGS) entry which is preliminary data.</text>
</comment>
<dbReference type="PROSITE" id="PS00108">
    <property type="entry name" value="PROTEIN_KINASE_ST"/>
    <property type="match status" value="1"/>
</dbReference>
<evidence type="ECO:0000256" key="1">
    <source>
        <dbReference type="ARBA" id="ARBA00022679"/>
    </source>
</evidence>
<dbReference type="PANTHER" id="PTHR44329">
    <property type="entry name" value="SERINE/THREONINE-PROTEIN KINASE TNNI3K-RELATED"/>
    <property type="match status" value="1"/>
</dbReference>
<reference evidence="6 7" key="1">
    <citation type="submission" date="2024-04" db="EMBL/GenBank/DDBJ databases">
        <title>Tritrichomonas musculus Genome.</title>
        <authorList>
            <person name="Alves-Ferreira E."/>
            <person name="Grigg M."/>
            <person name="Lorenzi H."/>
            <person name="Galac M."/>
        </authorList>
    </citation>
    <scope>NUCLEOTIDE SEQUENCE [LARGE SCALE GENOMIC DNA]</scope>
    <source>
        <strain evidence="6 7">EAF2021</strain>
    </source>
</reference>
<gene>
    <name evidence="6" type="ORF">M9Y10_015696</name>
</gene>
<keyword evidence="1" id="KW-0808">Transferase</keyword>
<dbReference type="InterPro" id="IPR000719">
    <property type="entry name" value="Prot_kinase_dom"/>
</dbReference>
<evidence type="ECO:0000259" key="5">
    <source>
        <dbReference type="PROSITE" id="PS50011"/>
    </source>
</evidence>
<dbReference type="Proteomes" id="UP001470230">
    <property type="component" value="Unassembled WGS sequence"/>
</dbReference>
<protein>
    <recommendedName>
        <fullName evidence="5">Protein kinase domain-containing protein</fullName>
    </recommendedName>
</protein>
<evidence type="ECO:0000313" key="6">
    <source>
        <dbReference type="EMBL" id="KAK8897731.1"/>
    </source>
</evidence>
<dbReference type="PROSITE" id="PS50011">
    <property type="entry name" value="PROTEIN_KINASE_DOM"/>
    <property type="match status" value="1"/>
</dbReference>
<dbReference type="Pfam" id="PF00069">
    <property type="entry name" value="Pkinase"/>
    <property type="match status" value="1"/>
</dbReference>
<dbReference type="PANTHER" id="PTHR44329:SF288">
    <property type="entry name" value="MITOGEN-ACTIVATED PROTEIN KINASE KINASE KINASE 20"/>
    <property type="match status" value="1"/>
</dbReference>
<accession>A0ABR2L305</accession>
<name>A0ABR2L305_9EUKA</name>
<feature type="domain" description="Protein kinase" evidence="5">
    <location>
        <begin position="1"/>
        <end position="180"/>
    </location>
</feature>
<dbReference type="Gene3D" id="1.10.510.10">
    <property type="entry name" value="Transferase(Phosphotransferase) domain 1"/>
    <property type="match status" value="1"/>
</dbReference>
<proteinExistence type="predicted"/>